<protein>
    <submittedName>
        <fullName evidence="1">Uncharacterized protein</fullName>
    </submittedName>
</protein>
<proteinExistence type="predicted"/>
<gene>
    <name evidence="1" type="ORF">Pla144_29840</name>
</gene>
<dbReference type="AlphaFoldDB" id="A0A5C6CMZ6"/>
<name>A0A5C6CMZ6_9BACT</name>
<reference evidence="1 2" key="1">
    <citation type="submission" date="2019-02" db="EMBL/GenBank/DDBJ databases">
        <title>Deep-cultivation of Planctomycetes and their phenomic and genomic characterization uncovers novel biology.</title>
        <authorList>
            <person name="Wiegand S."/>
            <person name="Jogler M."/>
            <person name="Boedeker C."/>
            <person name="Pinto D."/>
            <person name="Vollmers J."/>
            <person name="Rivas-Marin E."/>
            <person name="Kohn T."/>
            <person name="Peeters S.H."/>
            <person name="Heuer A."/>
            <person name="Rast P."/>
            <person name="Oberbeckmann S."/>
            <person name="Bunk B."/>
            <person name="Jeske O."/>
            <person name="Meyerdierks A."/>
            <person name="Storesund J.E."/>
            <person name="Kallscheuer N."/>
            <person name="Luecker S."/>
            <person name="Lage O.M."/>
            <person name="Pohl T."/>
            <person name="Merkel B.J."/>
            <person name="Hornburger P."/>
            <person name="Mueller R.-W."/>
            <person name="Bruemmer F."/>
            <person name="Labrenz M."/>
            <person name="Spormann A.M."/>
            <person name="Op Den Camp H."/>
            <person name="Overmann J."/>
            <person name="Amann R."/>
            <person name="Jetten M.S.M."/>
            <person name="Mascher T."/>
            <person name="Medema M.H."/>
            <person name="Devos D.P."/>
            <person name="Kaster A.-K."/>
            <person name="Ovreas L."/>
            <person name="Rohde M."/>
            <person name="Galperin M.Y."/>
            <person name="Jogler C."/>
        </authorList>
    </citation>
    <scope>NUCLEOTIDE SEQUENCE [LARGE SCALE GENOMIC DNA]</scope>
    <source>
        <strain evidence="1 2">Pla144</strain>
    </source>
</reference>
<evidence type="ECO:0000313" key="1">
    <source>
        <dbReference type="EMBL" id="TWU25772.1"/>
    </source>
</evidence>
<accession>A0A5C6CMZ6</accession>
<organism evidence="1 2">
    <name type="scientific">Bythopirellula polymerisocia</name>
    <dbReference type="NCBI Taxonomy" id="2528003"/>
    <lineage>
        <taxon>Bacteria</taxon>
        <taxon>Pseudomonadati</taxon>
        <taxon>Planctomycetota</taxon>
        <taxon>Planctomycetia</taxon>
        <taxon>Pirellulales</taxon>
        <taxon>Lacipirellulaceae</taxon>
        <taxon>Bythopirellula</taxon>
    </lineage>
</organism>
<dbReference type="EMBL" id="SJPS01000004">
    <property type="protein sequence ID" value="TWU25772.1"/>
    <property type="molecule type" value="Genomic_DNA"/>
</dbReference>
<evidence type="ECO:0000313" key="2">
    <source>
        <dbReference type="Proteomes" id="UP000318437"/>
    </source>
</evidence>
<comment type="caution">
    <text evidence="1">The sequence shown here is derived from an EMBL/GenBank/DDBJ whole genome shotgun (WGS) entry which is preliminary data.</text>
</comment>
<keyword evidence="2" id="KW-1185">Reference proteome</keyword>
<sequence length="62" mass="6861">MQAGISSHEGLLSKVHESQTHTLPADSFLWSLESCVRCLLRIMNHQSQDEICPTAGHSMPLT</sequence>
<dbReference type="Proteomes" id="UP000318437">
    <property type="component" value="Unassembled WGS sequence"/>
</dbReference>